<comment type="caution">
    <text evidence="10">The sequence shown here is derived from an EMBL/GenBank/DDBJ whole genome shotgun (WGS) entry which is preliminary data.</text>
</comment>
<dbReference type="InterPro" id="IPR018584">
    <property type="entry name" value="GT87"/>
</dbReference>
<feature type="transmembrane region" description="Helical" evidence="9">
    <location>
        <begin position="92"/>
        <end position="114"/>
    </location>
</feature>
<evidence type="ECO:0000256" key="6">
    <source>
        <dbReference type="ARBA" id="ARBA00023136"/>
    </source>
</evidence>
<keyword evidence="2" id="KW-1003">Cell membrane</keyword>
<feature type="transmembrane region" description="Helical" evidence="9">
    <location>
        <begin position="380"/>
        <end position="401"/>
    </location>
</feature>
<evidence type="ECO:0000256" key="5">
    <source>
        <dbReference type="ARBA" id="ARBA00022989"/>
    </source>
</evidence>
<sequence>MQLSESSPRPTASVRWMMRSVTLWSGFVFVHAVLITLCLTAPGWPLGDVEGVYLPWAEHVAAGVAVPGITTDFVYPLLALVPIQAALVFGPALYSLAWLGLVTLVNAVAFLFLLRRRSTPRPARAAWWWLAFLLLLGPIALARIDAITVPLVIVALLGLRTRPLWGTVLLTLATWVKIWPVAALAALFVVSRMRWRVVAVAAGVSAFVVTIALAFGSGLTVFSFIGAQTSRGIQIESPIAGIWMWQAALHLPGSFVYYDTDILTFQVVGPGSAVVGNVLTPLLIIGVGLVLLVGGLAVRRGVAAEVLFPSLVLALVLTLITVNKVGSPQFITWLAAPVIVGLALHGVRWRTPAILALVLAGLTQLIYPFLYDLLLVANPLVVLVLTLRNLLEFVLLGWAIWSIVSARSDAPANPQAPRPDSSDLSHLSQQSPLTKE</sequence>
<feature type="transmembrane region" description="Helical" evidence="9">
    <location>
        <begin position="165"/>
        <end position="190"/>
    </location>
</feature>
<dbReference type="GO" id="GO:0016758">
    <property type="term" value="F:hexosyltransferase activity"/>
    <property type="evidence" value="ECO:0007669"/>
    <property type="project" value="InterPro"/>
</dbReference>
<comment type="subcellular location">
    <subcellularLocation>
        <location evidence="1">Cell membrane</location>
        <topology evidence="1">Multi-pass membrane protein</topology>
    </subcellularLocation>
</comment>
<evidence type="ECO:0000256" key="3">
    <source>
        <dbReference type="ARBA" id="ARBA00022679"/>
    </source>
</evidence>
<evidence type="ECO:0008006" key="12">
    <source>
        <dbReference type="Google" id="ProtNLM"/>
    </source>
</evidence>
<feature type="transmembrane region" description="Helical" evidence="9">
    <location>
        <begin position="21"/>
        <end position="44"/>
    </location>
</feature>
<dbReference type="Proteomes" id="UP000537260">
    <property type="component" value="Unassembled WGS sequence"/>
</dbReference>
<dbReference type="EMBL" id="JACCFM010000001">
    <property type="protein sequence ID" value="NYJ20176.1"/>
    <property type="molecule type" value="Genomic_DNA"/>
</dbReference>
<dbReference type="RefSeq" id="WP_343062543.1">
    <property type="nucleotide sequence ID" value="NZ_JACCFM010000001.1"/>
</dbReference>
<evidence type="ECO:0000313" key="11">
    <source>
        <dbReference type="Proteomes" id="UP000537260"/>
    </source>
</evidence>
<gene>
    <name evidence="10" type="ORF">HNR05_001967</name>
</gene>
<protein>
    <recommendedName>
        <fullName evidence="12">DUF2029 domain-containing protein</fullName>
    </recommendedName>
</protein>
<feature type="transmembrane region" description="Helical" evidence="9">
    <location>
        <begin position="330"/>
        <end position="347"/>
    </location>
</feature>
<feature type="compositionally biased region" description="Low complexity" evidence="8">
    <location>
        <begin position="422"/>
        <end position="436"/>
    </location>
</feature>
<evidence type="ECO:0000256" key="9">
    <source>
        <dbReference type="SAM" id="Phobius"/>
    </source>
</evidence>
<keyword evidence="5 9" id="KW-1133">Transmembrane helix</keyword>
<keyword evidence="3" id="KW-0808">Transferase</keyword>
<feature type="transmembrane region" description="Helical" evidence="9">
    <location>
        <begin position="197"/>
        <end position="225"/>
    </location>
</feature>
<evidence type="ECO:0000256" key="2">
    <source>
        <dbReference type="ARBA" id="ARBA00022475"/>
    </source>
</evidence>
<reference evidence="10 11" key="1">
    <citation type="submission" date="2020-07" db="EMBL/GenBank/DDBJ databases">
        <title>Sequencing the genomes of 1000 actinobacteria strains.</title>
        <authorList>
            <person name="Klenk H.-P."/>
        </authorList>
    </citation>
    <scope>NUCLEOTIDE SEQUENCE [LARGE SCALE GENOMIC DNA]</scope>
    <source>
        <strain evidence="10 11">LI1</strain>
    </source>
</reference>
<keyword evidence="6 9" id="KW-0472">Membrane</keyword>
<feature type="transmembrane region" description="Helical" evidence="9">
    <location>
        <begin position="354"/>
        <end position="374"/>
    </location>
</feature>
<evidence type="ECO:0000256" key="7">
    <source>
        <dbReference type="ARBA" id="ARBA00024033"/>
    </source>
</evidence>
<dbReference type="AlphaFoldDB" id="A0A7Z0EES9"/>
<dbReference type="GO" id="GO:0005886">
    <property type="term" value="C:plasma membrane"/>
    <property type="evidence" value="ECO:0007669"/>
    <property type="project" value="UniProtKB-SubCell"/>
</dbReference>
<evidence type="ECO:0000256" key="4">
    <source>
        <dbReference type="ARBA" id="ARBA00022692"/>
    </source>
</evidence>
<name>A0A7Z0EES9_9MICO</name>
<feature type="region of interest" description="Disordered" evidence="8">
    <location>
        <begin position="410"/>
        <end position="436"/>
    </location>
</feature>
<keyword evidence="4 9" id="KW-0812">Transmembrane</keyword>
<evidence type="ECO:0000313" key="10">
    <source>
        <dbReference type="EMBL" id="NYJ20176.1"/>
    </source>
</evidence>
<organism evidence="10 11">
    <name type="scientific">Glaciibacter psychrotolerans</name>
    <dbReference type="NCBI Taxonomy" id="670054"/>
    <lineage>
        <taxon>Bacteria</taxon>
        <taxon>Bacillati</taxon>
        <taxon>Actinomycetota</taxon>
        <taxon>Actinomycetes</taxon>
        <taxon>Micrococcales</taxon>
        <taxon>Microbacteriaceae</taxon>
        <taxon>Glaciibacter</taxon>
    </lineage>
</organism>
<comment type="similarity">
    <text evidence="7">Belongs to the glycosyltransferase 87 family.</text>
</comment>
<feature type="transmembrane region" description="Helical" evidence="9">
    <location>
        <begin position="278"/>
        <end position="299"/>
    </location>
</feature>
<dbReference type="Pfam" id="PF09594">
    <property type="entry name" value="GT87"/>
    <property type="match status" value="1"/>
</dbReference>
<feature type="transmembrane region" description="Helical" evidence="9">
    <location>
        <begin position="306"/>
        <end position="324"/>
    </location>
</feature>
<feature type="transmembrane region" description="Helical" evidence="9">
    <location>
        <begin position="126"/>
        <end position="159"/>
    </location>
</feature>
<keyword evidence="11" id="KW-1185">Reference proteome</keyword>
<evidence type="ECO:0000256" key="1">
    <source>
        <dbReference type="ARBA" id="ARBA00004651"/>
    </source>
</evidence>
<accession>A0A7Z0EES9</accession>
<proteinExistence type="inferred from homology"/>
<evidence type="ECO:0000256" key="8">
    <source>
        <dbReference type="SAM" id="MobiDB-lite"/>
    </source>
</evidence>